<proteinExistence type="predicted"/>
<protein>
    <submittedName>
        <fullName evidence="2">Uncharacterized protein LOC106818957</fullName>
    </submittedName>
</protein>
<dbReference type="RefSeq" id="XP_014679109.1">
    <property type="nucleotide sequence ID" value="XM_014823623.1"/>
</dbReference>
<evidence type="ECO:0000313" key="1">
    <source>
        <dbReference type="Proteomes" id="UP000695022"/>
    </source>
</evidence>
<accession>A0ABM1F3T8</accession>
<dbReference type="Proteomes" id="UP000695022">
    <property type="component" value="Unplaced"/>
</dbReference>
<evidence type="ECO:0000313" key="2">
    <source>
        <dbReference type="RefSeq" id="XP_014679109.1"/>
    </source>
</evidence>
<keyword evidence="1" id="KW-1185">Reference proteome</keyword>
<gene>
    <name evidence="2" type="primary">LOC106818957</name>
</gene>
<sequence length="177" mass="19787">MTFEEVNLQNSDASLIPGEVLSVSDAGSGYERCDAKIYICATMWHETEAEMEELVESLLRCDADPFVNGYNFNSNDKSKETYQLKAHIVFDDALVPAKCVPGHSTINCYAQSLLNVLNRLVNHPITDTRTVERNGVWSLHRMRALPNGSTLYLHLKDKTKVRIGNDGVRFSAVVPRG</sequence>
<dbReference type="GeneID" id="106818957"/>
<organism evidence="1 2">
    <name type="scientific">Priapulus caudatus</name>
    <name type="common">Priapulid worm</name>
    <dbReference type="NCBI Taxonomy" id="37621"/>
    <lineage>
        <taxon>Eukaryota</taxon>
        <taxon>Metazoa</taxon>
        <taxon>Ecdysozoa</taxon>
        <taxon>Scalidophora</taxon>
        <taxon>Priapulida</taxon>
        <taxon>Priapulimorpha</taxon>
        <taxon>Priapulimorphida</taxon>
        <taxon>Priapulidae</taxon>
        <taxon>Priapulus</taxon>
    </lineage>
</organism>
<reference evidence="2" key="1">
    <citation type="submission" date="2025-08" db="UniProtKB">
        <authorList>
            <consortium name="RefSeq"/>
        </authorList>
    </citation>
    <scope>IDENTIFICATION</scope>
</reference>
<name>A0ABM1F3T8_PRICU</name>